<dbReference type="Proteomes" id="UP000245119">
    <property type="component" value="Linkage Group LG1"/>
</dbReference>
<organism evidence="1 2">
    <name type="scientific">Pomacea canaliculata</name>
    <name type="common">Golden apple snail</name>
    <dbReference type="NCBI Taxonomy" id="400727"/>
    <lineage>
        <taxon>Eukaryota</taxon>
        <taxon>Metazoa</taxon>
        <taxon>Spiralia</taxon>
        <taxon>Lophotrochozoa</taxon>
        <taxon>Mollusca</taxon>
        <taxon>Gastropoda</taxon>
        <taxon>Caenogastropoda</taxon>
        <taxon>Architaenioglossa</taxon>
        <taxon>Ampullarioidea</taxon>
        <taxon>Ampullariidae</taxon>
        <taxon>Pomacea</taxon>
    </lineage>
</organism>
<sequence>MHIFTDVNEEKRRQRRRLVTSAMYCWYVMSCRQEVGVHVLRSFFCYPVSLGRQLFSFLLSKT</sequence>
<dbReference type="AlphaFoldDB" id="A0A2T7PZ31"/>
<evidence type="ECO:0000313" key="2">
    <source>
        <dbReference type="Proteomes" id="UP000245119"/>
    </source>
</evidence>
<evidence type="ECO:0000313" key="1">
    <source>
        <dbReference type="EMBL" id="PVD38669.1"/>
    </source>
</evidence>
<gene>
    <name evidence="1" type="ORF">C0Q70_01288</name>
</gene>
<comment type="caution">
    <text evidence="1">The sequence shown here is derived from an EMBL/GenBank/DDBJ whole genome shotgun (WGS) entry which is preliminary data.</text>
</comment>
<dbReference type="EMBL" id="PZQS01000001">
    <property type="protein sequence ID" value="PVD38669.1"/>
    <property type="molecule type" value="Genomic_DNA"/>
</dbReference>
<proteinExistence type="predicted"/>
<protein>
    <submittedName>
        <fullName evidence="1">Uncharacterized protein</fullName>
    </submittedName>
</protein>
<name>A0A2T7PZ31_POMCA</name>
<accession>A0A2T7PZ31</accession>
<keyword evidence="2" id="KW-1185">Reference proteome</keyword>
<reference evidence="1 2" key="1">
    <citation type="submission" date="2018-04" db="EMBL/GenBank/DDBJ databases">
        <title>The genome of golden apple snail Pomacea canaliculata provides insight into stress tolerance and invasive adaptation.</title>
        <authorList>
            <person name="Liu C."/>
            <person name="Liu B."/>
            <person name="Ren Y."/>
            <person name="Zhang Y."/>
            <person name="Wang H."/>
            <person name="Li S."/>
            <person name="Jiang F."/>
            <person name="Yin L."/>
            <person name="Zhang G."/>
            <person name="Qian W."/>
            <person name="Fan W."/>
        </authorList>
    </citation>
    <scope>NUCLEOTIDE SEQUENCE [LARGE SCALE GENOMIC DNA]</scope>
    <source>
        <strain evidence="1">SZHN2017</strain>
        <tissue evidence="1">Muscle</tissue>
    </source>
</reference>